<dbReference type="VEuPathDB" id="VectorBase:AEPI003871"/>
<keyword evidence="3" id="KW-1185">Reference proteome</keyword>
<name>A0A182PAB7_9DIPT</name>
<evidence type="ECO:0000313" key="3">
    <source>
        <dbReference type="Proteomes" id="UP000075885"/>
    </source>
</evidence>
<feature type="transmembrane region" description="Helical" evidence="1">
    <location>
        <begin position="25"/>
        <end position="46"/>
    </location>
</feature>
<reference evidence="2" key="2">
    <citation type="submission" date="2020-05" db="UniProtKB">
        <authorList>
            <consortium name="EnsemblMetazoa"/>
        </authorList>
    </citation>
    <scope>IDENTIFICATION</scope>
    <source>
        <strain evidence="2">Epiroticus2</strain>
    </source>
</reference>
<accession>A0A182PAB7</accession>
<sequence>MATDGYTDAMDAGPRSSNTIIDNTVIIIVSVGGVAHSLLLVAVIAIRGVKQLLPCLTSSPMICLITVRSRVDGASSSYGREEYLSMSEVRMIRF</sequence>
<protein>
    <submittedName>
        <fullName evidence="2">Uncharacterized protein</fullName>
    </submittedName>
</protein>
<proteinExistence type="predicted"/>
<dbReference type="EnsemblMetazoa" id="AEPI003871-RA">
    <property type="protein sequence ID" value="AEPI003871-PA"/>
    <property type="gene ID" value="AEPI003871"/>
</dbReference>
<keyword evidence="1" id="KW-1133">Transmembrane helix</keyword>
<keyword evidence="1" id="KW-0472">Membrane</keyword>
<dbReference type="Proteomes" id="UP000075885">
    <property type="component" value="Unassembled WGS sequence"/>
</dbReference>
<evidence type="ECO:0000256" key="1">
    <source>
        <dbReference type="SAM" id="Phobius"/>
    </source>
</evidence>
<reference evidence="3" key="1">
    <citation type="submission" date="2013-03" db="EMBL/GenBank/DDBJ databases">
        <title>The Genome Sequence of Anopheles epiroticus epiroticus2.</title>
        <authorList>
            <consortium name="The Broad Institute Genomics Platform"/>
            <person name="Neafsey D.E."/>
            <person name="Howell P."/>
            <person name="Walker B."/>
            <person name="Young S.K."/>
            <person name="Zeng Q."/>
            <person name="Gargeya S."/>
            <person name="Fitzgerald M."/>
            <person name="Haas B."/>
            <person name="Abouelleil A."/>
            <person name="Allen A.W."/>
            <person name="Alvarado L."/>
            <person name="Arachchi H.M."/>
            <person name="Berlin A.M."/>
            <person name="Chapman S.B."/>
            <person name="Gainer-Dewar J."/>
            <person name="Goldberg J."/>
            <person name="Griggs A."/>
            <person name="Gujja S."/>
            <person name="Hansen M."/>
            <person name="Howarth C."/>
            <person name="Imamovic A."/>
            <person name="Ireland A."/>
            <person name="Larimer J."/>
            <person name="McCowan C."/>
            <person name="Murphy C."/>
            <person name="Pearson M."/>
            <person name="Poon T.W."/>
            <person name="Priest M."/>
            <person name="Roberts A."/>
            <person name="Saif S."/>
            <person name="Shea T."/>
            <person name="Sisk P."/>
            <person name="Sykes S."/>
            <person name="Wortman J."/>
            <person name="Nusbaum C."/>
            <person name="Birren B."/>
        </authorList>
    </citation>
    <scope>NUCLEOTIDE SEQUENCE [LARGE SCALE GENOMIC DNA]</scope>
    <source>
        <strain evidence="3">Epiroticus2</strain>
    </source>
</reference>
<dbReference type="AlphaFoldDB" id="A0A182PAB7"/>
<organism evidence="2 3">
    <name type="scientific">Anopheles epiroticus</name>
    <dbReference type="NCBI Taxonomy" id="199890"/>
    <lineage>
        <taxon>Eukaryota</taxon>
        <taxon>Metazoa</taxon>
        <taxon>Ecdysozoa</taxon>
        <taxon>Arthropoda</taxon>
        <taxon>Hexapoda</taxon>
        <taxon>Insecta</taxon>
        <taxon>Pterygota</taxon>
        <taxon>Neoptera</taxon>
        <taxon>Endopterygota</taxon>
        <taxon>Diptera</taxon>
        <taxon>Nematocera</taxon>
        <taxon>Culicoidea</taxon>
        <taxon>Culicidae</taxon>
        <taxon>Anophelinae</taxon>
        <taxon>Anopheles</taxon>
    </lineage>
</organism>
<keyword evidence="1" id="KW-0812">Transmembrane</keyword>
<evidence type="ECO:0000313" key="2">
    <source>
        <dbReference type="EnsemblMetazoa" id="AEPI003871-PA"/>
    </source>
</evidence>